<dbReference type="OrthoDB" id="7058913at2"/>
<keyword evidence="2" id="KW-1185">Reference proteome</keyword>
<evidence type="ECO:0000313" key="2">
    <source>
        <dbReference type="Proteomes" id="UP000279446"/>
    </source>
</evidence>
<name>A0A3S1EFE9_9BACL</name>
<comment type="caution">
    <text evidence="1">The sequence shown here is derived from an EMBL/GenBank/DDBJ whole genome shotgun (WGS) entry which is preliminary data.</text>
</comment>
<dbReference type="Proteomes" id="UP000279446">
    <property type="component" value="Unassembled WGS sequence"/>
</dbReference>
<evidence type="ECO:0000313" key="1">
    <source>
        <dbReference type="EMBL" id="RUT44509.1"/>
    </source>
</evidence>
<reference evidence="1 2" key="1">
    <citation type="submission" date="2018-12" db="EMBL/GenBank/DDBJ databases">
        <authorList>
            <person name="Sun L."/>
            <person name="Chen Z."/>
        </authorList>
    </citation>
    <scope>NUCLEOTIDE SEQUENCE [LARGE SCALE GENOMIC DNA]</scope>
    <source>
        <strain evidence="1 2">DSM 15890</strain>
    </source>
</reference>
<proteinExistence type="predicted"/>
<gene>
    <name evidence="1" type="ORF">EJP82_18010</name>
</gene>
<protein>
    <recommendedName>
        <fullName evidence="3">Group-specific protein</fullName>
    </recommendedName>
</protein>
<dbReference type="AlphaFoldDB" id="A0A3S1EFE9"/>
<dbReference type="RefSeq" id="WP_127193454.1">
    <property type="nucleotide sequence ID" value="NZ_RZNY01000015.1"/>
</dbReference>
<dbReference type="EMBL" id="RZNY01000015">
    <property type="protein sequence ID" value="RUT44509.1"/>
    <property type="molecule type" value="Genomic_DNA"/>
</dbReference>
<sequence>MKLMPEYAQTLIVGVLFQKTWSWYITEREYWFLNTEMEDRFGITVLDVTTAETFLDKIIDLKVSTSDLRKLLVELEDAFMSTDEVLEFIPTIYVNFDDRVFYSFFPEPMSFENYVPVGWIGEYKDFFDEVPEQERYWLVDGDHFLDEIFKKFKKI</sequence>
<evidence type="ECO:0008006" key="3">
    <source>
        <dbReference type="Google" id="ProtNLM"/>
    </source>
</evidence>
<accession>A0A3S1EFE9</accession>
<organism evidence="1 2">
    <name type="scientific">Paenibacillus anaericanus</name>
    <dbReference type="NCBI Taxonomy" id="170367"/>
    <lineage>
        <taxon>Bacteria</taxon>
        <taxon>Bacillati</taxon>
        <taxon>Bacillota</taxon>
        <taxon>Bacilli</taxon>
        <taxon>Bacillales</taxon>
        <taxon>Paenibacillaceae</taxon>
        <taxon>Paenibacillus</taxon>
    </lineage>
</organism>